<keyword evidence="2 3" id="KW-0040">ANK repeat</keyword>
<evidence type="ECO:0000256" key="1">
    <source>
        <dbReference type="ARBA" id="ARBA00022737"/>
    </source>
</evidence>
<feature type="region of interest" description="Disordered" evidence="4">
    <location>
        <begin position="1"/>
        <end position="59"/>
    </location>
</feature>
<gene>
    <name evidence="6" type="ORF">SCF082_LOCUS25831</name>
</gene>
<dbReference type="Pfam" id="PF26188">
    <property type="entry name" value="RESC6"/>
    <property type="match status" value="1"/>
</dbReference>
<name>A0ABP0M6A1_9DINO</name>
<evidence type="ECO:0000313" key="6">
    <source>
        <dbReference type="EMBL" id="CAK9045725.1"/>
    </source>
</evidence>
<dbReference type="Gene3D" id="3.80.10.10">
    <property type="entry name" value="Ribonuclease Inhibitor"/>
    <property type="match status" value="1"/>
</dbReference>
<dbReference type="EMBL" id="CAXAMM010019446">
    <property type="protein sequence ID" value="CAK9045725.1"/>
    <property type="molecule type" value="Genomic_DNA"/>
</dbReference>
<evidence type="ECO:0000256" key="4">
    <source>
        <dbReference type="SAM" id="MobiDB-lite"/>
    </source>
</evidence>
<feature type="region of interest" description="Disordered" evidence="4">
    <location>
        <begin position="297"/>
        <end position="334"/>
    </location>
</feature>
<dbReference type="PANTHER" id="PTHR23206">
    <property type="entry name" value="MASK PROTEIN"/>
    <property type="match status" value="1"/>
</dbReference>
<dbReference type="InterPro" id="IPR036770">
    <property type="entry name" value="Ankyrin_rpt-contain_sf"/>
</dbReference>
<dbReference type="Proteomes" id="UP001642464">
    <property type="component" value="Unassembled WGS sequence"/>
</dbReference>
<sequence>MVKLTRQLDEEVQKRDQVSAESQQLERRLQDLTKGTAGAVPASPTSGTGDEQALRERGSQVSTKLMRVVDQWMRQRDLQQALLRGASINDTAFATLVQALNDCPSLQTLDLNLLTMDSCSDLCQLITTAPSLSFISLAENLFSLRSVGYFMTAVMERQNTKKLMPLDLLDLQGNEGLIAAAAAPVPEALLSQVQQAMHRAGRLPPSGVELVAQVMRALWRFLHDTAHPQVKDASPDDVAFFVMDKITLRKMENALMKILLLGADTAMDAGSVQYRPVTANLAFASTLEVAEDPRVPEQVAREDRKQSGYASPTVSPQKPKMSTQVPQNTRGCQVRTQPTAADPFADLKTAFEPQREKLKTFNLKQIVTRNGTVLMNMLERLLETTEIDARDVETEQTLLEYACHTGNMGLAKLCYRRGANLSAKTQKGETAFNIVTQNKRYDLMEFLHTYGVKVNSADAKGRTALHVAAANDDVDGVCRLVEWGADVNIKDDKKRTPIHVSAASGNMKTTMLLLEVGADMNAKDDREYTAVAHAEANNHFVLMDRLVQLGGRGHGLHQKKENDMARSKSAKMIGELVVSAGLLKRSSLGRIGEGDVRPIAAGAQHQATWQFAMADVACVFLPPEQRGLAERCGKQDLGRFFPTLAHYFEQLGVQRRLSPEPVLDLLRSLREGSDGLSLATAAVASLREAYGLNMCPVDLLVHFQEEPLLLVPRQAPTKKAKNWLRSADCMWYNVPSCEEVGCPAVEGSGWSGDFEEFFLEVLGVPALQADEVAARLDVLRRKHSQTDERSPFRADGRSGEEVESVVRLVVGGSSASFYPSSGVVGSKTQSFVVDSPWTRKPRESARDGEEHGVLAGMGAERPSSRERRHRSSWHAALNKRLVAMEDVEELLCTADEMLTGMDMLNTITVLNKLSRLKGAAKLHHDPRVLEILYRIESWLSHANTPGAAEMVGPEIVHARHLASITTALARLQWKDSTPGRLLRVIASIAPPLLTSARARDLSNLAWAFATLDLRKFDSVLMAIAREAVVQISDFTEQNLSNTCWAFAKIGLRHDPLIKAIADETLRKLGQFSPQGLVNTLWGFATLVIKGEECLGKSSWQLINALLEEIIRRLPDCTTQELSNSSWACCRLGVRHDGFLAAVASEGLKKVAGYTCQDLANTAMAFAKPNVYHEHFLQALAHHAGRKMRQFEAREVSNALWSFTIFNRDLVGPDWLDHALEHFLELVQKRHYEGWELVQVVNACWSFRHQLRHWSSLEKTFHDRVFTRVVGALDAIIGRDQGLLGMSEPLEAPVAPAPSKLLNAGPATHGHLAGSVPERLSPLEAARRSAQRLIDELQVDFLGPIFTRVAMRDLGFIDPRDRRQLCAFARAPTVGGPDSSTGSPGWGDVAREAVAETLAQIRQELGFMWFDRFGPHERRVISWISFELKVEISSEASNVPCMETLSERGRICSFSLDEHRAMDKRGLETFARLEAQWKGEVLFTLQDVRKGQEWLQGLFAQHDRAGHTERQALLEAGSKQAKAGNQGIQTYQTQFGTGVSKVPISIEQAERITV</sequence>
<feature type="repeat" description="ANK" evidence="3">
    <location>
        <begin position="460"/>
        <end position="492"/>
    </location>
</feature>
<accession>A0ABP0M6A1</accession>
<proteinExistence type="predicted"/>
<evidence type="ECO:0000256" key="3">
    <source>
        <dbReference type="PROSITE-ProRule" id="PRU00023"/>
    </source>
</evidence>
<comment type="caution">
    <text evidence="6">The sequence shown here is derived from an EMBL/GenBank/DDBJ whole genome shotgun (WGS) entry which is preliminary data.</text>
</comment>
<dbReference type="InterPro" id="IPR051631">
    <property type="entry name" value="Ankyrin-KH/SAM_domain"/>
</dbReference>
<dbReference type="Gene3D" id="1.25.40.20">
    <property type="entry name" value="Ankyrin repeat-containing domain"/>
    <property type="match status" value="2"/>
</dbReference>
<dbReference type="PROSITE" id="PS50297">
    <property type="entry name" value="ANK_REP_REGION"/>
    <property type="match status" value="2"/>
</dbReference>
<dbReference type="PANTHER" id="PTHR23206:SF7">
    <property type="entry name" value="PROTEIN KINASE DOMAIN-CONTAINING PROTEIN"/>
    <property type="match status" value="1"/>
</dbReference>
<keyword evidence="7" id="KW-1185">Reference proteome</keyword>
<dbReference type="PROSITE" id="PS50088">
    <property type="entry name" value="ANK_REPEAT"/>
    <property type="match status" value="2"/>
</dbReference>
<feature type="compositionally biased region" description="Polar residues" evidence="4">
    <location>
        <begin position="308"/>
        <end position="334"/>
    </location>
</feature>
<dbReference type="InterPro" id="IPR032675">
    <property type="entry name" value="LRR_dom_sf"/>
</dbReference>
<dbReference type="SUPFAM" id="SSF52047">
    <property type="entry name" value="RNI-like"/>
    <property type="match status" value="1"/>
</dbReference>
<protein>
    <submittedName>
        <fullName evidence="6">Ankyrin repeat protein RF_0381</fullName>
    </submittedName>
</protein>
<dbReference type="InterPro" id="IPR058917">
    <property type="entry name" value="RESC6_dom"/>
</dbReference>
<keyword evidence="1" id="KW-0677">Repeat</keyword>
<dbReference type="Pfam" id="PF12796">
    <property type="entry name" value="Ank_2"/>
    <property type="match status" value="1"/>
</dbReference>
<dbReference type="SUPFAM" id="SSF48403">
    <property type="entry name" value="Ankyrin repeat"/>
    <property type="match status" value="1"/>
</dbReference>
<evidence type="ECO:0000256" key="2">
    <source>
        <dbReference type="ARBA" id="ARBA00023043"/>
    </source>
</evidence>
<feature type="compositionally biased region" description="Basic and acidic residues" evidence="4">
    <location>
        <begin position="297"/>
        <end position="306"/>
    </location>
</feature>
<dbReference type="InterPro" id="IPR002110">
    <property type="entry name" value="Ankyrin_rpt"/>
</dbReference>
<feature type="domain" description="RNA-editing substrate-binding complex 6 protein" evidence="5">
    <location>
        <begin position="957"/>
        <end position="1206"/>
    </location>
</feature>
<dbReference type="SMART" id="SM00248">
    <property type="entry name" value="ANK"/>
    <property type="match status" value="4"/>
</dbReference>
<evidence type="ECO:0000259" key="5">
    <source>
        <dbReference type="Pfam" id="PF26188"/>
    </source>
</evidence>
<evidence type="ECO:0000313" key="7">
    <source>
        <dbReference type="Proteomes" id="UP001642464"/>
    </source>
</evidence>
<organism evidence="6 7">
    <name type="scientific">Durusdinium trenchii</name>
    <dbReference type="NCBI Taxonomy" id="1381693"/>
    <lineage>
        <taxon>Eukaryota</taxon>
        <taxon>Sar</taxon>
        <taxon>Alveolata</taxon>
        <taxon>Dinophyceae</taxon>
        <taxon>Suessiales</taxon>
        <taxon>Symbiodiniaceae</taxon>
        <taxon>Durusdinium</taxon>
    </lineage>
</organism>
<feature type="compositionally biased region" description="Basic and acidic residues" evidence="4">
    <location>
        <begin position="840"/>
        <end position="852"/>
    </location>
</feature>
<feature type="region of interest" description="Disordered" evidence="4">
    <location>
        <begin position="838"/>
        <end position="870"/>
    </location>
</feature>
<feature type="compositionally biased region" description="Basic and acidic residues" evidence="4">
    <location>
        <begin position="1"/>
        <end position="31"/>
    </location>
</feature>
<dbReference type="Pfam" id="PF00023">
    <property type="entry name" value="Ank"/>
    <property type="match status" value="1"/>
</dbReference>
<reference evidence="6 7" key="1">
    <citation type="submission" date="2024-02" db="EMBL/GenBank/DDBJ databases">
        <authorList>
            <person name="Chen Y."/>
            <person name="Shah S."/>
            <person name="Dougan E. K."/>
            <person name="Thang M."/>
            <person name="Chan C."/>
        </authorList>
    </citation>
    <scope>NUCLEOTIDE SEQUENCE [LARGE SCALE GENOMIC DNA]</scope>
</reference>
<feature type="repeat" description="ANK" evidence="3">
    <location>
        <begin position="493"/>
        <end position="525"/>
    </location>
</feature>